<dbReference type="EMBL" id="CM043020">
    <property type="protein sequence ID" value="KAI4458858.1"/>
    <property type="molecule type" value="Genomic_DNA"/>
</dbReference>
<sequence>MDLSAKDIENEKKLKLDEFLPIYSQVKKDKEQGTFEDFLEALKLYDKEENGTMMSAELSNMFLALGEKLTESETEELLKDCMEPEDEEGFTPYEQIEFAIEMFTDALTGKLDAMNLGDVLRVCGLNPSLDSLEKLGATKKAGEKMLTMDDITKAYIESKKDIKNQGCYEDFVECLKLYDKEENGKMIAAELSHSLLSLGEKLTDDQVDRLFTDCLPEEDDDGMIEYDSMYYYIF</sequence>
<accession>A0ACB9SWK6</accession>
<comment type="caution">
    <text evidence="1">The sequence shown here is derived from an EMBL/GenBank/DDBJ whole genome shotgun (WGS) entry which is preliminary data.</text>
</comment>
<evidence type="ECO:0000313" key="2">
    <source>
        <dbReference type="Proteomes" id="UP001056778"/>
    </source>
</evidence>
<organism evidence="1 2">
    <name type="scientific">Holotrichia oblita</name>
    <name type="common">Chafer beetle</name>
    <dbReference type="NCBI Taxonomy" id="644536"/>
    <lineage>
        <taxon>Eukaryota</taxon>
        <taxon>Metazoa</taxon>
        <taxon>Ecdysozoa</taxon>
        <taxon>Arthropoda</taxon>
        <taxon>Hexapoda</taxon>
        <taxon>Insecta</taxon>
        <taxon>Pterygota</taxon>
        <taxon>Neoptera</taxon>
        <taxon>Endopterygota</taxon>
        <taxon>Coleoptera</taxon>
        <taxon>Polyphaga</taxon>
        <taxon>Scarabaeiformia</taxon>
        <taxon>Scarabaeidae</taxon>
        <taxon>Melolonthinae</taxon>
        <taxon>Holotrichia</taxon>
    </lineage>
</organism>
<name>A0ACB9SWK6_HOLOL</name>
<protein>
    <submittedName>
        <fullName evidence="1">Myosin light chain 1 3</fullName>
    </submittedName>
</protein>
<evidence type="ECO:0000313" key="1">
    <source>
        <dbReference type="EMBL" id="KAI4458858.1"/>
    </source>
</evidence>
<keyword evidence="2" id="KW-1185">Reference proteome</keyword>
<reference evidence="1" key="1">
    <citation type="submission" date="2022-04" db="EMBL/GenBank/DDBJ databases">
        <title>Chromosome-scale genome assembly of Holotrichia oblita Faldermann.</title>
        <authorList>
            <person name="Rongchong L."/>
        </authorList>
    </citation>
    <scope>NUCLEOTIDE SEQUENCE</scope>
    <source>
        <strain evidence="1">81SQS9</strain>
    </source>
</reference>
<proteinExistence type="predicted"/>
<dbReference type="Proteomes" id="UP001056778">
    <property type="component" value="Chromosome 6"/>
</dbReference>
<gene>
    <name evidence="1" type="ORF">MML48_6g00021739</name>
</gene>